<dbReference type="InterPro" id="IPR039422">
    <property type="entry name" value="MarR/SlyA-like"/>
</dbReference>
<proteinExistence type="predicted"/>
<dbReference type="InterPro" id="IPR000835">
    <property type="entry name" value="HTH_MarR-typ"/>
</dbReference>
<dbReference type="PROSITE" id="PS50995">
    <property type="entry name" value="HTH_MARR_2"/>
    <property type="match status" value="1"/>
</dbReference>
<feature type="region of interest" description="Disordered" evidence="4">
    <location>
        <begin position="85"/>
        <end position="126"/>
    </location>
</feature>
<evidence type="ECO:0000256" key="3">
    <source>
        <dbReference type="ARBA" id="ARBA00023163"/>
    </source>
</evidence>
<comment type="caution">
    <text evidence="6">The sequence shown here is derived from an EMBL/GenBank/DDBJ whole genome shotgun (WGS) entry which is preliminary data.</text>
</comment>
<dbReference type="GO" id="GO:0003700">
    <property type="term" value="F:DNA-binding transcription factor activity"/>
    <property type="evidence" value="ECO:0007669"/>
    <property type="project" value="InterPro"/>
</dbReference>
<dbReference type="GO" id="GO:0006950">
    <property type="term" value="P:response to stress"/>
    <property type="evidence" value="ECO:0007669"/>
    <property type="project" value="TreeGrafter"/>
</dbReference>
<dbReference type="AlphaFoldDB" id="A0A163RAX0"/>
<dbReference type="SUPFAM" id="SSF46785">
    <property type="entry name" value="Winged helix' DNA-binding domain"/>
    <property type="match status" value="1"/>
</dbReference>
<accession>A0A163RAX0</accession>
<protein>
    <submittedName>
        <fullName evidence="6 7">HTH-type transcriptional regulator</fullName>
    </submittedName>
</protein>
<evidence type="ECO:0000256" key="4">
    <source>
        <dbReference type="SAM" id="MobiDB-lite"/>
    </source>
</evidence>
<evidence type="ECO:0000313" key="6">
    <source>
        <dbReference type="EMBL" id="KZM35023.1"/>
    </source>
</evidence>
<keyword evidence="9" id="KW-1185">Reference proteome</keyword>
<dbReference type="CDD" id="cd00090">
    <property type="entry name" value="HTH_ARSR"/>
    <property type="match status" value="1"/>
</dbReference>
<dbReference type="Gene3D" id="1.10.10.10">
    <property type="entry name" value="Winged helix-like DNA-binding domain superfamily/Winged helix DNA-binding domain"/>
    <property type="match status" value="1"/>
</dbReference>
<sequence>MDANPVSREPKDWPTGRLLSAVTRRIEREWNHHLDGWDLNHASMPVLLHLLAGPRTQRQLAAESHITEQTMSRVLARLERSGYITREDDPSDRRRRAVAITPPGRQAALAAASPRPAEELSTRGLSDDQIATLREILITMVEAHPRPGED</sequence>
<dbReference type="Proteomes" id="UP000093412">
    <property type="component" value="Unassembled WGS sequence"/>
</dbReference>
<reference evidence="7 9" key="2">
    <citation type="submission" date="2016-06" db="EMBL/GenBank/DDBJ databases">
        <title>Genome sequence of Oerskovia enterophila DSM 43852.</title>
        <authorList>
            <person name="Poehlein A."/>
            <person name="Jag V."/>
            <person name="Bengelsdorf F.R."/>
            <person name="Daniel R."/>
            <person name="Duerre P."/>
        </authorList>
    </citation>
    <scope>NUCLEOTIDE SEQUENCE [LARGE SCALE GENOMIC DNA]</scope>
    <source>
        <strain evidence="7 9">DSM 43852</strain>
    </source>
</reference>
<evidence type="ECO:0000313" key="8">
    <source>
        <dbReference type="Proteomes" id="UP000076447"/>
    </source>
</evidence>
<dbReference type="InterPro" id="IPR036390">
    <property type="entry name" value="WH_DNA-bd_sf"/>
</dbReference>
<evidence type="ECO:0000256" key="2">
    <source>
        <dbReference type="ARBA" id="ARBA00023125"/>
    </source>
</evidence>
<evidence type="ECO:0000256" key="1">
    <source>
        <dbReference type="ARBA" id="ARBA00023015"/>
    </source>
</evidence>
<dbReference type="PATRIC" id="fig|43678.3.peg.2503"/>
<dbReference type="PANTHER" id="PTHR33164">
    <property type="entry name" value="TRANSCRIPTIONAL REGULATOR, MARR FAMILY"/>
    <property type="match status" value="1"/>
</dbReference>
<reference evidence="6 8" key="1">
    <citation type="submission" date="2016-01" db="EMBL/GenBank/DDBJ databases">
        <title>Genome sequence of Oerskovia enterophila VJag, an agar and cellulose degrading bacterium.</title>
        <authorList>
            <person name="Poehlein A."/>
            <person name="Jag V."/>
            <person name="Bengelsdorf F."/>
            <person name="Duerre P."/>
            <person name="Daniel R."/>
        </authorList>
    </citation>
    <scope>NUCLEOTIDE SEQUENCE [LARGE SCALE GENOMIC DNA]</scope>
    <source>
        <strain evidence="6 8">VJag</strain>
    </source>
</reference>
<dbReference type="InterPro" id="IPR011991">
    <property type="entry name" value="ArsR-like_HTH"/>
</dbReference>
<evidence type="ECO:0000313" key="9">
    <source>
        <dbReference type="Proteomes" id="UP000093412"/>
    </source>
</evidence>
<evidence type="ECO:0000313" key="7">
    <source>
        <dbReference type="EMBL" id="OCI30941.1"/>
    </source>
</evidence>
<keyword evidence="1" id="KW-0805">Transcription regulation</keyword>
<feature type="compositionally biased region" description="Low complexity" evidence="4">
    <location>
        <begin position="105"/>
        <end position="115"/>
    </location>
</feature>
<keyword evidence="2" id="KW-0238">DNA-binding</keyword>
<dbReference type="OrthoDB" id="69852at2"/>
<dbReference type="InterPro" id="IPR036388">
    <property type="entry name" value="WH-like_DNA-bd_sf"/>
</dbReference>
<dbReference type="STRING" id="43678.OJAG_23970"/>
<dbReference type="PANTHER" id="PTHR33164:SF43">
    <property type="entry name" value="HTH-TYPE TRANSCRIPTIONAL REPRESSOR YETL"/>
    <property type="match status" value="1"/>
</dbReference>
<dbReference type="GO" id="GO:0003677">
    <property type="term" value="F:DNA binding"/>
    <property type="evidence" value="ECO:0007669"/>
    <property type="project" value="UniProtKB-KW"/>
</dbReference>
<dbReference type="EMBL" id="MAQA01000026">
    <property type="protein sequence ID" value="OCI30941.1"/>
    <property type="molecule type" value="Genomic_DNA"/>
</dbReference>
<feature type="domain" description="HTH marR-type" evidence="5">
    <location>
        <begin position="12"/>
        <end position="142"/>
    </location>
</feature>
<organism evidence="6 8">
    <name type="scientific">Oerskovia enterophila</name>
    <dbReference type="NCBI Taxonomy" id="43678"/>
    <lineage>
        <taxon>Bacteria</taxon>
        <taxon>Bacillati</taxon>
        <taxon>Actinomycetota</taxon>
        <taxon>Actinomycetes</taxon>
        <taxon>Micrococcales</taxon>
        <taxon>Cellulomonadaceae</taxon>
        <taxon>Oerskovia</taxon>
    </lineage>
</organism>
<dbReference type="PROSITE" id="PS01117">
    <property type="entry name" value="HTH_MARR_1"/>
    <property type="match status" value="1"/>
</dbReference>
<name>A0A163RAX0_9CELL</name>
<dbReference type="Pfam" id="PF12802">
    <property type="entry name" value="MarR_2"/>
    <property type="match status" value="1"/>
</dbReference>
<evidence type="ECO:0000259" key="5">
    <source>
        <dbReference type="PROSITE" id="PS50995"/>
    </source>
</evidence>
<dbReference type="EMBL" id="LRIE01000075">
    <property type="protein sequence ID" value="KZM35023.1"/>
    <property type="molecule type" value="Genomic_DNA"/>
</dbReference>
<dbReference type="SMART" id="SM00347">
    <property type="entry name" value="HTH_MARR"/>
    <property type="match status" value="1"/>
</dbReference>
<dbReference type="InterPro" id="IPR023187">
    <property type="entry name" value="Tscrpt_reg_MarR-type_CS"/>
</dbReference>
<keyword evidence="3" id="KW-0804">Transcription</keyword>
<gene>
    <name evidence="7" type="ORF">OERS_23960</name>
    <name evidence="6" type="ORF">OJAG_23970</name>
</gene>
<dbReference type="Proteomes" id="UP000076447">
    <property type="component" value="Unassembled WGS sequence"/>
</dbReference>
<dbReference type="PRINTS" id="PR00598">
    <property type="entry name" value="HTHMARR"/>
</dbReference>